<keyword evidence="2" id="KW-0489">Methyltransferase</keyword>
<dbReference type="GO" id="GO:0005634">
    <property type="term" value="C:nucleus"/>
    <property type="evidence" value="ECO:0007669"/>
    <property type="project" value="TreeGrafter"/>
</dbReference>
<keyword evidence="6" id="KW-0547">Nucleotide-binding</keyword>
<dbReference type="PANTHER" id="PTHR12189">
    <property type="entry name" value="MRNA GUANINE-7- METHYLTRANSFERASE"/>
    <property type="match status" value="1"/>
</dbReference>
<dbReference type="InterPro" id="IPR013846">
    <property type="entry name" value="mRNA_cap_enzyme_C"/>
</dbReference>
<dbReference type="Pfam" id="PF03291">
    <property type="entry name" value="mRNA_G-N7_MeTrfase"/>
    <property type="match status" value="1"/>
</dbReference>
<protein>
    <recommendedName>
        <fullName evidence="11">mRNA cap 0 methyltransferase domain-containing protein</fullName>
    </recommendedName>
</protein>
<dbReference type="PROSITE" id="PS51562">
    <property type="entry name" value="RNA_CAP0_MT"/>
    <property type="match status" value="1"/>
</dbReference>
<keyword evidence="8" id="KW-0506">mRNA capping</keyword>
<dbReference type="SUPFAM" id="SSF55154">
    <property type="entry name" value="CYTH-like phosphatases"/>
    <property type="match status" value="1"/>
</dbReference>
<evidence type="ECO:0000256" key="2">
    <source>
        <dbReference type="ARBA" id="ARBA00022603"/>
    </source>
</evidence>
<dbReference type="SUPFAM" id="SSF56091">
    <property type="entry name" value="DNA ligase/mRNA capping enzyme, catalytic domain"/>
    <property type="match status" value="1"/>
</dbReference>
<dbReference type="GO" id="GO:0005525">
    <property type="term" value="F:GTP binding"/>
    <property type="evidence" value="ECO:0007669"/>
    <property type="project" value="UniProtKB-KW"/>
</dbReference>
<dbReference type="UniPathway" id="UPA00922"/>
<evidence type="ECO:0000313" key="12">
    <source>
        <dbReference type="EMBL" id="QHT23061.1"/>
    </source>
</evidence>
<evidence type="ECO:0000259" key="11">
    <source>
        <dbReference type="PROSITE" id="PS51562"/>
    </source>
</evidence>
<dbReference type="InterPro" id="IPR012340">
    <property type="entry name" value="NA-bd_OB-fold"/>
</dbReference>
<dbReference type="GO" id="GO:0004482">
    <property type="term" value="F:mRNA 5'-cap (guanine-N7-)-methyltransferase activity"/>
    <property type="evidence" value="ECO:0007669"/>
    <property type="project" value="InterPro"/>
</dbReference>
<evidence type="ECO:0000256" key="6">
    <source>
        <dbReference type="ARBA" id="ARBA00022741"/>
    </source>
</evidence>
<dbReference type="Pfam" id="PF03919">
    <property type="entry name" value="mRNA_cap_C"/>
    <property type="match status" value="1"/>
</dbReference>
<accession>A0A6C0E382</accession>
<dbReference type="SUPFAM" id="SSF53335">
    <property type="entry name" value="S-adenosyl-L-methionine-dependent methyltransferases"/>
    <property type="match status" value="1"/>
</dbReference>
<keyword evidence="7" id="KW-0694">RNA-binding</keyword>
<dbReference type="Pfam" id="PF01331">
    <property type="entry name" value="mRNA_cap_enzyme"/>
    <property type="match status" value="1"/>
</dbReference>
<keyword evidence="9" id="KW-0342">GTP-binding</keyword>
<comment type="pathway">
    <text evidence="1">mRNA processing; mRNA capping.</text>
</comment>
<keyword evidence="3" id="KW-0507">mRNA processing</keyword>
<keyword evidence="4" id="KW-0808">Transferase</keyword>
<dbReference type="Gene3D" id="3.40.50.150">
    <property type="entry name" value="Vaccinia Virus protein VP39"/>
    <property type="match status" value="1"/>
</dbReference>
<dbReference type="InterPro" id="IPR004971">
    <property type="entry name" value="mRNA_G-N7_MeTrfase_dom"/>
</dbReference>
<evidence type="ECO:0000256" key="1">
    <source>
        <dbReference type="ARBA" id="ARBA00005129"/>
    </source>
</evidence>
<evidence type="ECO:0000256" key="7">
    <source>
        <dbReference type="ARBA" id="ARBA00022884"/>
    </source>
</evidence>
<dbReference type="InterPro" id="IPR029063">
    <property type="entry name" value="SAM-dependent_MTases_sf"/>
</dbReference>
<name>A0A6C0E382_9ZZZZ</name>
<dbReference type="GO" id="GO:0003723">
    <property type="term" value="F:RNA binding"/>
    <property type="evidence" value="ECO:0007669"/>
    <property type="project" value="UniProtKB-KW"/>
</dbReference>
<proteinExistence type="predicted"/>
<dbReference type="Gene3D" id="2.40.50.140">
    <property type="entry name" value="Nucleic acid-binding proteins"/>
    <property type="match status" value="1"/>
</dbReference>
<evidence type="ECO:0000256" key="10">
    <source>
        <dbReference type="SAM" id="MobiDB-lite"/>
    </source>
</evidence>
<dbReference type="Gene3D" id="3.30.470.30">
    <property type="entry name" value="DNA ligase/mRNA capping enzyme"/>
    <property type="match status" value="1"/>
</dbReference>
<evidence type="ECO:0000256" key="5">
    <source>
        <dbReference type="ARBA" id="ARBA00022691"/>
    </source>
</evidence>
<evidence type="ECO:0000256" key="3">
    <source>
        <dbReference type="ARBA" id="ARBA00022664"/>
    </source>
</evidence>
<dbReference type="InterPro" id="IPR033469">
    <property type="entry name" value="CYTH-like_dom_sf"/>
</dbReference>
<evidence type="ECO:0000256" key="9">
    <source>
        <dbReference type="ARBA" id="ARBA00023134"/>
    </source>
</evidence>
<evidence type="ECO:0000256" key="8">
    <source>
        <dbReference type="ARBA" id="ARBA00023042"/>
    </source>
</evidence>
<reference evidence="12" key="1">
    <citation type="journal article" date="2020" name="Nature">
        <title>Giant virus diversity and host interactions through global metagenomics.</title>
        <authorList>
            <person name="Schulz F."/>
            <person name="Roux S."/>
            <person name="Paez-Espino D."/>
            <person name="Jungbluth S."/>
            <person name="Walsh D.A."/>
            <person name="Denef V.J."/>
            <person name="McMahon K.D."/>
            <person name="Konstantinidis K.T."/>
            <person name="Eloe-Fadrosh E.A."/>
            <person name="Kyrpides N.C."/>
            <person name="Woyke T."/>
        </authorList>
    </citation>
    <scope>NUCLEOTIDE SEQUENCE</scope>
    <source>
        <strain evidence="12">GVMAG-M-3300023179-114</strain>
    </source>
</reference>
<dbReference type="AlphaFoldDB" id="A0A6C0E382"/>
<dbReference type="SUPFAM" id="SSF50249">
    <property type="entry name" value="Nucleic acid-binding proteins"/>
    <property type="match status" value="1"/>
</dbReference>
<evidence type="ECO:0000256" key="4">
    <source>
        <dbReference type="ARBA" id="ARBA00022679"/>
    </source>
</evidence>
<dbReference type="InterPro" id="IPR001339">
    <property type="entry name" value="mRNA_cap_enzyme_adenylation"/>
</dbReference>
<feature type="region of interest" description="Disordered" evidence="10">
    <location>
        <begin position="1"/>
        <end position="21"/>
    </location>
</feature>
<feature type="domain" description="MRNA cap 0 methyltransferase" evidence="11">
    <location>
        <begin position="750"/>
        <end position="1074"/>
    </location>
</feature>
<keyword evidence="5" id="KW-0949">S-adenosyl-L-methionine</keyword>
<dbReference type="InterPro" id="IPR039753">
    <property type="entry name" value="RG7MT1"/>
</dbReference>
<dbReference type="PANTHER" id="PTHR12189:SF2">
    <property type="entry name" value="MRNA CAP GUANINE-N7 METHYLTRANSFERASE"/>
    <property type="match status" value="1"/>
</dbReference>
<dbReference type="GO" id="GO:0005524">
    <property type="term" value="F:ATP binding"/>
    <property type="evidence" value="ECO:0007669"/>
    <property type="project" value="InterPro"/>
</dbReference>
<dbReference type="GO" id="GO:0004484">
    <property type="term" value="F:mRNA guanylyltransferase activity"/>
    <property type="evidence" value="ECO:0007669"/>
    <property type="project" value="InterPro"/>
</dbReference>
<dbReference type="EMBL" id="MN739723">
    <property type="protein sequence ID" value="QHT23061.1"/>
    <property type="molecule type" value="Genomic_DNA"/>
</dbReference>
<organism evidence="12">
    <name type="scientific">viral metagenome</name>
    <dbReference type="NCBI Taxonomy" id="1070528"/>
    <lineage>
        <taxon>unclassified sequences</taxon>
        <taxon>metagenomes</taxon>
        <taxon>organismal metagenomes</taxon>
    </lineage>
</organism>
<sequence length="1167" mass="134707">MTEPMNKTKYRKAYENPTVPKAPPKEQLKIICETFLSKKEYDGGEPEIEVRFGTKGIKPLTKMDYDNAIKKLQSLGFFIEDPKGQYSLKIETEFLDIKTGQFRSSNIRLEIYNFDSIKEYCKTNDIESVANALTVMKKSPIFVDDRKINSADYDDFNFRVSFAREETISRNSKLVKDIFDNWARTKKGFRYINRVSLIKNGLPFRIDLSIVRTSSKDTNGWPIKTYTVGESNVFTNQEHYEIEIEVNNNEARFMFKTAEEMMKGIEQITKNVLSGLQKTNYPISYKEQKSVLDEYMQLTKGDHYNPDKHKYPKTSDFIGPSSVTLHVKNIVPINPNMNVPNIRKDYVVTDKADGERSLLFIHKNGKMYLISSKMEVMFTGSKTEVNEFKYSLLDGELILHNKNKQYINLYAAFDLYFLNGEDIRSFGFASTTEKDLMNSNRLRLPLLRNLVAKLNIVSITDKTNPTNQLRITTKRFYPVVSHSERISHKDEDLNIFDACHYILQNVKDGLYEYNTDGLIFTPSNFGVGGDKPGVTRPIKTWEYSFKWKPPHFNTIDFLITTQKSPNGGDIVTPIFENGMDMLTVTQFTQYKTVVLRCGFDESDHGYINPCQDIIEDKLPEFTDKKGSKQKNWRPVQFYPTSSYGNNAGLCNIVLEEDDNGTYQMFTKEREVIEDNAVVEFSYDLSKTGLWRWTPLRVRYDKTYPNDYKTADDNWVSIHNPVTLEMITTGEHIPDVLAEDDVYYNRVTNTTDTVGMRDFHNLFVKKLLIERVSKKGDTLIDYACGKGGDLPKWIASNLSFVFGIDISKDNLENRINGACARFLNFKKDFKNMPYALFVNGNASLNIRTGEAMLNDKAIQITKAVFGQGSKENLGNGIIRQYGKGEDGFNVSSCQFAVHYMFESIRTLHNFLRNVAECTKLNGYFIGTSYDGKTIFNKLRKKLVGDSIEIYEKDTKVWQVVKEYDHNVLEDDESCIGYKISVYQDSINKMFPEYLVNYDYLNRIMEDYGFTLLPREDAKKIGIPEGSGMFNELYSLMMNEIKRYPSKENDFGHAPEMKNYEKDISFLNRYFIYKKIRTVNAKKIAESFISRLPDEIVFEKKETAISQKETKQAIQEIKPKVKKLNKKIILVASSDSPDEPVLEIQSVQPKMKTKRSTKKQIHFDVVGDL</sequence>